<feature type="domain" description="HTH lysR-type" evidence="5">
    <location>
        <begin position="5"/>
        <end position="62"/>
    </location>
</feature>
<gene>
    <name evidence="6" type="ordered locus">F7308_0500</name>
</gene>
<evidence type="ECO:0000313" key="6">
    <source>
        <dbReference type="EMBL" id="AEI35428.1"/>
    </source>
</evidence>
<reference evidence="6" key="1">
    <citation type="submission" date="2011-05" db="EMBL/GenBank/DDBJ databases">
        <authorList>
            <person name="Kuske C.R."/>
            <person name="Challacombe J.F."/>
            <person name="Siddaramappa S."/>
            <person name="Petersen J.M."/>
            <person name="Bruce D.C."/>
        </authorList>
    </citation>
    <scope>NUCLEOTIDE SEQUENCE</scope>
    <source>
        <strain evidence="6">TX077308</strain>
    </source>
</reference>
<dbReference type="InterPro" id="IPR036388">
    <property type="entry name" value="WH-like_DNA-bd_sf"/>
</dbReference>
<dbReference type="PANTHER" id="PTHR30126">
    <property type="entry name" value="HTH-TYPE TRANSCRIPTIONAL REGULATOR"/>
    <property type="match status" value="1"/>
</dbReference>
<keyword evidence="4" id="KW-0804">Transcription</keyword>
<dbReference type="PROSITE" id="PS50931">
    <property type="entry name" value="HTH_LYSR"/>
    <property type="match status" value="1"/>
</dbReference>
<dbReference type="InterPro" id="IPR036390">
    <property type="entry name" value="WH_DNA-bd_sf"/>
</dbReference>
<keyword evidence="7" id="KW-1185">Reference proteome</keyword>
<evidence type="ECO:0000256" key="4">
    <source>
        <dbReference type="ARBA" id="ARBA00023163"/>
    </source>
</evidence>
<protein>
    <submittedName>
        <fullName evidence="6">Glycine cleavage system transcriptional activator GcvA</fullName>
    </submittedName>
</protein>
<evidence type="ECO:0000313" key="7">
    <source>
        <dbReference type="Proteomes" id="UP000000490"/>
    </source>
</evidence>
<evidence type="ECO:0000256" key="3">
    <source>
        <dbReference type="ARBA" id="ARBA00023125"/>
    </source>
</evidence>
<dbReference type="SUPFAM" id="SSF53850">
    <property type="entry name" value="Periplasmic binding protein-like II"/>
    <property type="match status" value="1"/>
</dbReference>
<proteinExistence type="inferred from homology"/>
<dbReference type="Proteomes" id="UP000000490">
    <property type="component" value="Chromosome"/>
</dbReference>
<sequence length="284" mass="33095">MSMQYTLHQLRVFAAVVENKSLRKAAEQLFITPPAVTKQLQNLEDIIDLELFKRKNNSLNLNNEGERFYDLVKPILEKIDQVNRLELPILRNRKSKIRIGLLPIFEKSIFDAINRCIDKETIFEYDLKVCKKTRLIEKLENNGLDVVLAVMSDEEVHDLKSKGYNVKLYNRIDFEMYVSKKLLKRYSSLETVFRESVLILESKYRDKFRLSNVISFDCCLSVYNAIIQGVGYGFLPTFLVRSQEGKDLVNMDTELSLVSLYSYYVYHTKESAKIDTIGNLFQVS</sequence>
<comment type="similarity">
    <text evidence="1">Belongs to the LysR transcriptional regulatory family.</text>
</comment>
<evidence type="ECO:0000256" key="1">
    <source>
        <dbReference type="ARBA" id="ARBA00009437"/>
    </source>
</evidence>
<dbReference type="Gene3D" id="1.10.10.10">
    <property type="entry name" value="Winged helix-like DNA-binding domain superfamily/Winged helix DNA-binding domain"/>
    <property type="match status" value="1"/>
</dbReference>
<name>A0ABM5M894_FRAST</name>
<organism evidence="6 7">
    <name type="scientific">Francisella salina</name>
    <dbReference type="NCBI Taxonomy" id="573569"/>
    <lineage>
        <taxon>Bacteria</taxon>
        <taxon>Pseudomonadati</taxon>
        <taxon>Pseudomonadota</taxon>
        <taxon>Gammaproteobacteria</taxon>
        <taxon>Thiotrichales</taxon>
        <taxon>Francisellaceae</taxon>
        <taxon>Francisella</taxon>
    </lineage>
</organism>
<accession>A0ABM5M894</accession>
<keyword evidence="2" id="KW-0805">Transcription regulation</keyword>
<dbReference type="PRINTS" id="PR00039">
    <property type="entry name" value="HTHLYSR"/>
</dbReference>
<dbReference type="Pfam" id="PF00126">
    <property type="entry name" value="HTH_1"/>
    <property type="match status" value="1"/>
</dbReference>
<dbReference type="SUPFAM" id="SSF46785">
    <property type="entry name" value="Winged helix' DNA-binding domain"/>
    <property type="match status" value="1"/>
</dbReference>
<dbReference type="EMBL" id="CP002872">
    <property type="protein sequence ID" value="AEI35428.1"/>
    <property type="molecule type" value="Genomic_DNA"/>
</dbReference>
<keyword evidence="3" id="KW-0238">DNA-binding</keyword>
<dbReference type="PANTHER" id="PTHR30126:SF40">
    <property type="entry name" value="HTH-TYPE TRANSCRIPTIONAL REGULATOR GLTR"/>
    <property type="match status" value="1"/>
</dbReference>
<evidence type="ECO:0000256" key="2">
    <source>
        <dbReference type="ARBA" id="ARBA00023015"/>
    </source>
</evidence>
<dbReference type="InterPro" id="IPR000847">
    <property type="entry name" value="LysR_HTH_N"/>
</dbReference>
<evidence type="ECO:0000259" key="5">
    <source>
        <dbReference type="PROSITE" id="PS50931"/>
    </source>
</evidence>